<dbReference type="Gene3D" id="1.25.40.530">
    <property type="entry name" value="MyTH4 domain"/>
    <property type="match status" value="1"/>
</dbReference>
<dbReference type="CDD" id="cd14473">
    <property type="entry name" value="FERM_B-lobe"/>
    <property type="match status" value="1"/>
</dbReference>
<evidence type="ECO:0000256" key="2">
    <source>
        <dbReference type="ARBA" id="ARBA00022490"/>
    </source>
</evidence>
<comment type="subcellular location">
    <subcellularLocation>
        <location evidence="1">Cytoplasm</location>
    </subcellularLocation>
</comment>
<keyword evidence="2" id="KW-0963">Cytoplasm</keyword>
<dbReference type="Pfam" id="PF00373">
    <property type="entry name" value="FERM_M"/>
    <property type="match status" value="1"/>
</dbReference>
<dbReference type="Proteomes" id="UP000694621">
    <property type="component" value="Unplaced"/>
</dbReference>
<dbReference type="InterPro" id="IPR019748">
    <property type="entry name" value="FERM_central"/>
</dbReference>
<dbReference type="PANTHER" id="PTHR22692:SF21">
    <property type="entry name" value="MYOSIN XVA"/>
    <property type="match status" value="1"/>
</dbReference>
<evidence type="ECO:0000313" key="6">
    <source>
        <dbReference type="Ensembl" id="ENSAMXP00005047387.1"/>
    </source>
</evidence>
<keyword evidence="4" id="KW-0009">Actin-binding</keyword>
<name>A0A8B9L9D1_ASTMX</name>
<evidence type="ECO:0000313" key="7">
    <source>
        <dbReference type="Proteomes" id="UP000694621"/>
    </source>
</evidence>
<dbReference type="Gene3D" id="3.10.20.90">
    <property type="entry name" value="Phosphatidylinositol 3-kinase Catalytic Subunit, Chain A, domain 1"/>
    <property type="match status" value="1"/>
</dbReference>
<dbReference type="PROSITE" id="PS51016">
    <property type="entry name" value="MYTH4"/>
    <property type="match status" value="1"/>
</dbReference>
<accession>A0A8B9L9D1</accession>
<dbReference type="InterPro" id="IPR038185">
    <property type="entry name" value="MyTH4_dom_sf"/>
</dbReference>
<dbReference type="GO" id="GO:0005856">
    <property type="term" value="C:cytoskeleton"/>
    <property type="evidence" value="ECO:0007669"/>
    <property type="project" value="InterPro"/>
</dbReference>
<sequence>MKFMGDYPIKGQTEQDIVSTILRVITNRPPGTKYINRPPLVKSDSPVIYVFLWQLSGEYGLLKDEAYCQILKQITGNTSSKTDSCQKGWRLLYILTAYYRCSEVLKPCLLKYLLDVCASPGVHFQGISKACEQNLRKTFQYGGRIEYPNSMELKAMMAGRSSKRQLFLLPGGTERHLKIKTCSVALDAIEELCYEMGLHNMEAMDEYAIFVVTNRGQNVRPLNKREYILDIVTEAEPIDSNYSLWFRRVIWNQPLKFDNELGVTMHYNQVAPDYLKGLLNVVPQGKASEQQFQQVAKLAALQHRAKDSAYLPSLLEVQECIPVQLCVLQRPQQWLNMVTQHMQQIQALSPHQARAQFLGKELRCSKHNQYCKCLWSDIEIPPERGAVQPHSEAYSRLLLPLCGDNAGRSDVSAHHTAAFRPGMLCTVCVHEGE</sequence>
<dbReference type="Pfam" id="PF00784">
    <property type="entry name" value="MyTH4"/>
    <property type="match status" value="1"/>
</dbReference>
<reference evidence="6" key="1">
    <citation type="submission" date="2025-08" db="UniProtKB">
        <authorList>
            <consortium name="Ensembl"/>
        </authorList>
    </citation>
    <scope>IDENTIFICATION</scope>
</reference>
<evidence type="ECO:0000256" key="1">
    <source>
        <dbReference type="ARBA" id="ARBA00004496"/>
    </source>
</evidence>
<dbReference type="InterPro" id="IPR051567">
    <property type="entry name" value="Unconventional_Myosin_ATPase"/>
</dbReference>
<protein>
    <submittedName>
        <fullName evidence="6">Myosin XVAa</fullName>
    </submittedName>
</protein>
<dbReference type="GO" id="GO:0003779">
    <property type="term" value="F:actin binding"/>
    <property type="evidence" value="ECO:0007669"/>
    <property type="project" value="UniProtKB-KW"/>
</dbReference>
<evidence type="ECO:0000259" key="5">
    <source>
        <dbReference type="PROSITE" id="PS51016"/>
    </source>
</evidence>
<dbReference type="PANTHER" id="PTHR22692">
    <property type="entry name" value="MYOSIN VII, XV"/>
    <property type="match status" value="1"/>
</dbReference>
<keyword evidence="3" id="KW-0677">Repeat</keyword>
<dbReference type="AlphaFoldDB" id="A0A8B9L9D1"/>
<dbReference type="InterPro" id="IPR035963">
    <property type="entry name" value="FERM_2"/>
</dbReference>
<dbReference type="Ensembl" id="ENSAMXT00005051454.1">
    <property type="protein sequence ID" value="ENSAMXP00005047387.1"/>
    <property type="gene ID" value="ENSAMXG00005021694.1"/>
</dbReference>
<dbReference type="SMART" id="SM00139">
    <property type="entry name" value="MyTH4"/>
    <property type="match status" value="1"/>
</dbReference>
<evidence type="ECO:0000256" key="3">
    <source>
        <dbReference type="ARBA" id="ARBA00022737"/>
    </source>
</evidence>
<organism evidence="6 7">
    <name type="scientific">Astyanax mexicanus</name>
    <name type="common">Blind cave fish</name>
    <name type="synonym">Astyanax fasciatus mexicanus</name>
    <dbReference type="NCBI Taxonomy" id="7994"/>
    <lineage>
        <taxon>Eukaryota</taxon>
        <taxon>Metazoa</taxon>
        <taxon>Chordata</taxon>
        <taxon>Craniata</taxon>
        <taxon>Vertebrata</taxon>
        <taxon>Euteleostomi</taxon>
        <taxon>Actinopterygii</taxon>
        <taxon>Neopterygii</taxon>
        <taxon>Teleostei</taxon>
        <taxon>Ostariophysi</taxon>
        <taxon>Characiformes</taxon>
        <taxon>Characoidei</taxon>
        <taxon>Acestrorhamphidae</taxon>
        <taxon>Acestrorhamphinae</taxon>
        <taxon>Astyanax</taxon>
    </lineage>
</organism>
<dbReference type="GO" id="GO:0005737">
    <property type="term" value="C:cytoplasm"/>
    <property type="evidence" value="ECO:0007669"/>
    <property type="project" value="UniProtKB-SubCell"/>
</dbReference>
<proteinExistence type="predicted"/>
<dbReference type="SUPFAM" id="SSF47031">
    <property type="entry name" value="Second domain of FERM"/>
    <property type="match status" value="1"/>
</dbReference>
<feature type="domain" description="MyTH4" evidence="5">
    <location>
        <begin position="1"/>
        <end position="157"/>
    </location>
</feature>
<evidence type="ECO:0000256" key="4">
    <source>
        <dbReference type="ARBA" id="ARBA00023203"/>
    </source>
</evidence>
<dbReference type="InterPro" id="IPR000857">
    <property type="entry name" value="MyTH4_dom"/>
</dbReference>